<dbReference type="HOGENOM" id="CLU_3159904_0_0_1"/>
<name>G2YVP3_BOTF4</name>
<proteinExistence type="predicted"/>
<organism evidence="1 2">
    <name type="scientific">Botryotinia fuckeliana (strain T4)</name>
    <name type="common">Noble rot fungus</name>
    <name type="synonym">Botrytis cinerea</name>
    <dbReference type="NCBI Taxonomy" id="999810"/>
    <lineage>
        <taxon>Eukaryota</taxon>
        <taxon>Fungi</taxon>
        <taxon>Dikarya</taxon>
        <taxon>Ascomycota</taxon>
        <taxon>Pezizomycotina</taxon>
        <taxon>Leotiomycetes</taxon>
        <taxon>Helotiales</taxon>
        <taxon>Sclerotiniaceae</taxon>
        <taxon>Botrytis</taxon>
    </lineage>
</organism>
<protein>
    <submittedName>
        <fullName evidence="1">Uncharacterized protein</fullName>
    </submittedName>
</protein>
<dbReference type="Proteomes" id="UP000008177">
    <property type="component" value="Unplaced contigs"/>
</dbReference>
<dbReference type="AlphaFoldDB" id="G2YVP3"/>
<evidence type="ECO:0000313" key="2">
    <source>
        <dbReference type="Proteomes" id="UP000008177"/>
    </source>
</evidence>
<evidence type="ECO:0000313" key="1">
    <source>
        <dbReference type="EMBL" id="CCD55691.1"/>
    </source>
</evidence>
<sequence length="48" mass="5597">MSLKMQSHAEERTFDTISGSSVLKFLRVYHDYSNNCRGVKGMLHRIPR</sequence>
<accession>G2YVP3</accession>
<dbReference type="EMBL" id="FQ790357">
    <property type="protein sequence ID" value="CCD55691.1"/>
    <property type="molecule type" value="Genomic_DNA"/>
</dbReference>
<gene>
    <name evidence="1" type="ORF">BofuT4_P152530.1</name>
</gene>
<reference evidence="2" key="1">
    <citation type="journal article" date="2011" name="PLoS Genet.">
        <title>Genomic analysis of the necrotrophic fungal pathogens Sclerotinia sclerotiorum and Botrytis cinerea.</title>
        <authorList>
            <person name="Amselem J."/>
            <person name="Cuomo C.A."/>
            <person name="van Kan J.A."/>
            <person name="Viaud M."/>
            <person name="Benito E.P."/>
            <person name="Couloux A."/>
            <person name="Coutinho P.M."/>
            <person name="de Vries R.P."/>
            <person name="Dyer P.S."/>
            <person name="Fillinger S."/>
            <person name="Fournier E."/>
            <person name="Gout L."/>
            <person name="Hahn M."/>
            <person name="Kohn L."/>
            <person name="Lapalu N."/>
            <person name="Plummer K.M."/>
            <person name="Pradier J.M."/>
            <person name="Quevillon E."/>
            <person name="Sharon A."/>
            <person name="Simon A."/>
            <person name="ten Have A."/>
            <person name="Tudzynski B."/>
            <person name="Tudzynski P."/>
            <person name="Wincker P."/>
            <person name="Andrew M."/>
            <person name="Anthouard V."/>
            <person name="Beever R.E."/>
            <person name="Beffa R."/>
            <person name="Benoit I."/>
            <person name="Bouzid O."/>
            <person name="Brault B."/>
            <person name="Chen Z."/>
            <person name="Choquer M."/>
            <person name="Collemare J."/>
            <person name="Cotton P."/>
            <person name="Danchin E.G."/>
            <person name="Da Silva C."/>
            <person name="Gautier A."/>
            <person name="Giraud C."/>
            <person name="Giraud T."/>
            <person name="Gonzalez C."/>
            <person name="Grossetete S."/>
            <person name="Guldener U."/>
            <person name="Henrissat B."/>
            <person name="Howlett B.J."/>
            <person name="Kodira C."/>
            <person name="Kretschmer M."/>
            <person name="Lappartient A."/>
            <person name="Leroch M."/>
            <person name="Levis C."/>
            <person name="Mauceli E."/>
            <person name="Neuveglise C."/>
            <person name="Oeser B."/>
            <person name="Pearson M."/>
            <person name="Poulain J."/>
            <person name="Poussereau N."/>
            <person name="Quesneville H."/>
            <person name="Rascle C."/>
            <person name="Schumacher J."/>
            <person name="Segurens B."/>
            <person name="Sexton A."/>
            <person name="Silva E."/>
            <person name="Sirven C."/>
            <person name="Soanes D.M."/>
            <person name="Talbot N.J."/>
            <person name="Templeton M."/>
            <person name="Yandava C."/>
            <person name="Yarden O."/>
            <person name="Zeng Q."/>
            <person name="Rollins J.A."/>
            <person name="Lebrun M.H."/>
            <person name="Dickman M."/>
        </authorList>
    </citation>
    <scope>NUCLEOTIDE SEQUENCE [LARGE SCALE GENOMIC DNA]</scope>
    <source>
        <strain evidence="2">T4</strain>
    </source>
</reference>
<dbReference type="InParanoid" id="G2YVP3"/>